<evidence type="ECO:0000256" key="3">
    <source>
        <dbReference type="SAM" id="SignalP"/>
    </source>
</evidence>
<feature type="signal peptide" evidence="3">
    <location>
        <begin position="1"/>
        <end position="19"/>
    </location>
</feature>
<keyword evidence="5" id="KW-1185">Reference proteome</keyword>
<keyword evidence="3" id="KW-0732">Signal</keyword>
<feature type="region of interest" description="Disordered" evidence="1">
    <location>
        <begin position="445"/>
        <end position="473"/>
    </location>
</feature>
<feature type="transmembrane region" description="Helical" evidence="2">
    <location>
        <begin position="109"/>
        <end position="132"/>
    </location>
</feature>
<feature type="compositionally biased region" description="Basic residues" evidence="1">
    <location>
        <begin position="270"/>
        <end position="279"/>
    </location>
</feature>
<protein>
    <submittedName>
        <fullName evidence="4">Uncharacterized protein</fullName>
    </submittedName>
</protein>
<keyword evidence="2" id="KW-1133">Transmembrane helix</keyword>
<feature type="compositionally biased region" description="Basic and acidic residues" evidence="1">
    <location>
        <begin position="517"/>
        <end position="532"/>
    </location>
</feature>
<feature type="compositionally biased region" description="Basic and acidic residues" evidence="1">
    <location>
        <begin position="281"/>
        <end position="290"/>
    </location>
</feature>
<evidence type="ECO:0000313" key="4">
    <source>
        <dbReference type="EnsemblMetazoa" id="G23998.1:cds"/>
    </source>
</evidence>
<dbReference type="EnsemblMetazoa" id="G23998.1">
    <property type="protein sequence ID" value="G23998.1:cds"/>
    <property type="gene ID" value="G23998"/>
</dbReference>
<keyword evidence="2" id="KW-0472">Membrane</keyword>
<dbReference type="Proteomes" id="UP000005408">
    <property type="component" value="Unassembled WGS sequence"/>
</dbReference>
<name>A0A8W8KI50_MAGGI</name>
<organism evidence="4 5">
    <name type="scientific">Magallana gigas</name>
    <name type="common">Pacific oyster</name>
    <name type="synonym">Crassostrea gigas</name>
    <dbReference type="NCBI Taxonomy" id="29159"/>
    <lineage>
        <taxon>Eukaryota</taxon>
        <taxon>Metazoa</taxon>
        <taxon>Spiralia</taxon>
        <taxon>Lophotrochozoa</taxon>
        <taxon>Mollusca</taxon>
        <taxon>Bivalvia</taxon>
        <taxon>Autobranchia</taxon>
        <taxon>Pteriomorphia</taxon>
        <taxon>Ostreida</taxon>
        <taxon>Ostreoidea</taxon>
        <taxon>Ostreidae</taxon>
        <taxon>Magallana</taxon>
    </lineage>
</organism>
<feature type="chain" id="PRO_5036482295" evidence="3">
    <location>
        <begin position="20"/>
        <end position="532"/>
    </location>
</feature>
<dbReference type="Gene3D" id="2.170.300.10">
    <property type="entry name" value="Tie2 ligand-binding domain superfamily"/>
    <property type="match status" value="1"/>
</dbReference>
<dbReference type="OrthoDB" id="9868586at2759"/>
<evidence type="ECO:0000256" key="1">
    <source>
        <dbReference type="SAM" id="MobiDB-lite"/>
    </source>
</evidence>
<reference evidence="4" key="1">
    <citation type="submission" date="2022-08" db="UniProtKB">
        <authorList>
            <consortium name="EnsemblMetazoa"/>
        </authorList>
    </citation>
    <scope>IDENTIFICATION</scope>
    <source>
        <strain evidence="4">05x7-T-G4-1.051#20</strain>
    </source>
</reference>
<feature type="region of interest" description="Disordered" evidence="1">
    <location>
        <begin position="324"/>
        <end position="357"/>
    </location>
</feature>
<feature type="region of interest" description="Disordered" evidence="1">
    <location>
        <begin position="510"/>
        <end position="532"/>
    </location>
</feature>
<accession>A0A8W8KI50</accession>
<evidence type="ECO:0000256" key="2">
    <source>
        <dbReference type="SAM" id="Phobius"/>
    </source>
</evidence>
<keyword evidence="2" id="KW-0812">Transmembrane</keyword>
<evidence type="ECO:0000313" key="5">
    <source>
        <dbReference type="Proteomes" id="UP000005408"/>
    </source>
</evidence>
<feature type="region of interest" description="Disordered" evidence="1">
    <location>
        <begin position="260"/>
        <end position="290"/>
    </location>
</feature>
<dbReference type="AlphaFoldDB" id="A0A8W8KI50"/>
<proteinExistence type="predicted"/>
<sequence>MRLKAPCLILLFYIKSVDLCTLDSGRCCHNYFRKNGICKECPPGTFGTDCSSKCPSGFFGKFCRQECLCNAHDCNSTYGCALTIGSPRSSYFVETTPLITLPTTSPLPWMSTTFVFVGFTAVLTVVLALYVLRTRAIQSKRGNGNTEETLVSYEVTNSQDIDNEVEENHVNALRVQHNHRISTAVPQLLKRCTSYKVYNRPWTEEAALSFERESICEQDEYDECKPFDERYINDNLISDKPRKARSTQYNTVDKARVYPGSKLRPYSSVKHNRYSKNGRKNSQERGRETVCESSDLYDDAFLKIKGNDYEDIELVGRYEASYNEDKSDNKDCLTESNNSLTEEEEETISKDKDKNIVPLQKTDEGATENIYTSLDLNKCDKLDVNEYETERSTCYGNKSEANECTSHENQEKWSDSCSNCVLSPNGNDYEDIELVGKYEASYNEDKSDNKDCLTESNNSLTEEEEEIISKDKDKNIVPLQKTDEGATENIYTSLDLNKCDKLDVNEYATERSTCYENEPKPNECISHENQEK</sequence>
<feature type="compositionally biased region" description="Basic and acidic residues" evidence="1">
    <location>
        <begin position="324"/>
        <end position="333"/>
    </location>
</feature>